<comment type="caution">
    <text evidence="5">The sequence shown here is derived from an EMBL/GenBank/DDBJ whole genome shotgun (WGS) entry which is preliminary data.</text>
</comment>
<accession>E6PGR8</accession>
<dbReference type="InterPro" id="IPR001525">
    <property type="entry name" value="C5_MeTfrase"/>
</dbReference>
<evidence type="ECO:0000256" key="4">
    <source>
        <dbReference type="ARBA" id="ARBA00022691"/>
    </source>
</evidence>
<dbReference type="InterPro" id="IPR029063">
    <property type="entry name" value="SAM-dependent_MTases_sf"/>
</dbReference>
<organism evidence="5">
    <name type="scientific">mine drainage metagenome</name>
    <dbReference type="NCBI Taxonomy" id="410659"/>
    <lineage>
        <taxon>unclassified sequences</taxon>
        <taxon>metagenomes</taxon>
        <taxon>ecological metagenomes</taxon>
    </lineage>
</organism>
<keyword evidence="3 5" id="KW-0808">Transferase</keyword>
<evidence type="ECO:0000313" key="5">
    <source>
        <dbReference type="EMBL" id="CBH75656.1"/>
    </source>
</evidence>
<proteinExistence type="predicted"/>
<dbReference type="EC" id="2.1.1.37" evidence="1"/>
<keyword evidence="4" id="KW-0949">S-adenosyl-L-methionine</keyword>
<dbReference type="GO" id="GO:0003886">
    <property type="term" value="F:DNA (cytosine-5-)-methyltransferase activity"/>
    <property type="evidence" value="ECO:0007669"/>
    <property type="project" value="UniProtKB-EC"/>
</dbReference>
<dbReference type="AlphaFoldDB" id="E6PGR8"/>
<evidence type="ECO:0000256" key="1">
    <source>
        <dbReference type="ARBA" id="ARBA00011975"/>
    </source>
</evidence>
<dbReference type="PROSITE" id="PS51679">
    <property type="entry name" value="SAM_MT_C5"/>
    <property type="match status" value="1"/>
</dbReference>
<sequence length="475" mass="52420">MAIAQNDLPTRAHHAPRQRRRPIGIDLFAGVGGLSLGFEQAGFDVVASVEYDPVHAAVHQFNFPLTEVVCANVAKLDAEALMAAARRGFIAHGRTEGEWTGEIDVIFGGPPCQGFSTMGKRDVADARNSLVYKFADLIGAVQPRYFVMENVPGMAAGGHAGILAKLIARLRKHGYDIAVDIEHVRARAILSAADFGVPQDRKRLILLGSRVGERAPQYPIPTVRRAPKRTVVGTGRLAHPFDFLPAGPTVWDAIGDLPDLDSFDRLLETDEVRLSQRQLATLSPSSPYVQKLRGEMPDEEDLSHPRVWDPTLLTSSMRTVHTNESIRRFKRTKEGETESISRFYRLDRGGLCNTLRAGTGSERGAYTSPRPLHPVLPRVISVREAARLHSFPDWFRFHRTKWNGFRSIGNAVPPLFGRAIAQCIVRALGVEPMRPAEVVSLGDDRLLSLQRLEAAAHFGVGEKNIPKTRQRIAAV</sequence>
<gene>
    <name evidence="5" type="primary">xorIIM</name>
    <name evidence="5" type="ORF">CARN1_2519</name>
</gene>
<dbReference type="Gene3D" id="3.90.120.10">
    <property type="entry name" value="DNA Methylase, subunit A, domain 2"/>
    <property type="match status" value="1"/>
</dbReference>
<dbReference type="InterPro" id="IPR018117">
    <property type="entry name" value="C5_DNA_meth_AS"/>
</dbReference>
<dbReference type="InterPro" id="IPR050390">
    <property type="entry name" value="C5-Methyltransferase"/>
</dbReference>
<keyword evidence="2 5" id="KW-0489">Methyltransferase</keyword>
<reference evidence="5" key="1">
    <citation type="submission" date="2009-10" db="EMBL/GenBank/DDBJ databases">
        <title>Diversity of trophic interactions inside an arsenic-rich microbial ecosystem.</title>
        <authorList>
            <person name="Bertin P.N."/>
            <person name="Heinrich-Salmeron A."/>
            <person name="Pelletier E."/>
            <person name="Goulhen-Chollet F."/>
            <person name="Arsene-Ploetze F."/>
            <person name="Gallien S."/>
            <person name="Calteau A."/>
            <person name="Vallenet D."/>
            <person name="Casiot C."/>
            <person name="Chane-Woon-Ming B."/>
            <person name="Giloteaux L."/>
            <person name="Barakat M."/>
            <person name="Bonnefoy V."/>
            <person name="Bruneel O."/>
            <person name="Chandler M."/>
            <person name="Cleiss J."/>
            <person name="Duran R."/>
            <person name="Elbaz-Poulichet F."/>
            <person name="Fonknechten N."/>
            <person name="Lauga B."/>
            <person name="Mornico D."/>
            <person name="Ortet P."/>
            <person name="Schaeffer C."/>
            <person name="Siguier P."/>
            <person name="Alexander Thil Smith A."/>
            <person name="Van Dorsselaer A."/>
            <person name="Weissenbach J."/>
            <person name="Medigue C."/>
            <person name="Le Paslier D."/>
        </authorList>
    </citation>
    <scope>NUCLEOTIDE SEQUENCE</scope>
</reference>
<dbReference type="PROSITE" id="PS00094">
    <property type="entry name" value="C5_MTASE_1"/>
    <property type="match status" value="1"/>
</dbReference>
<dbReference type="PANTHER" id="PTHR10629:SF52">
    <property type="entry name" value="DNA (CYTOSINE-5)-METHYLTRANSFERASE 1"/>
    <property type="match status" value="1"/>
</dbReference>
<evidence type="ECO:0000256" key="3">
    <source>
        <dbReference type="ARBA" id="ARBA00022679"/>
    </source>
</evidence>
<dbReference type="SUPFAM" id="SSF53335">
    <property type="entry name" value="S-adenosyl-L-methionine-dependent methyltransferases"/>
    <property type="match status" value="1"/>
</dbReference>
<evidence type="ECO:0000256" key="2">
    <source>
        <dbReference type="ARBA" id="ARBA00022603"/>
    </source>
</evidence>
<dbReference type="PRINTS" id="PR00105">
    <property type="entry name" value="C5METTRFRASE"/>
</dbReference>
<dbReference type="EMBL" id="CABL01000014">
    <property type="protein sequence ID" value="CBH75656.1"/>
    <property type="molecule type" value="Genomic_DNA"/>
</dbReference>
<dbReference type="PANTHER" id="PTHR10629">
    <property type="entry name" value="CYTOSINE-SPECIFIC METHYLTRANSFERASE"/>
    <property type="match status" value="1"/>
</dbReference>
<dbReference type="GO" id="GO:0032259">
    <property type="term" value="P:methylation"/>
    <property type="evidence" value="ECO:0007669"/>
    <property type="project" value="UniProtKB-KW"/>
</dbReference>
<dbReference type="Gene3D" id="3.40.50.150">
    <property type="entry name" value="Vaccinia Virus protein VP39"/>
    <property type="match status" value="1"/>
</dbReference>
<name>E6PGR8_9ZZZZ</name>
<dbReference type="Pfam" id="PF00145">
    <property type="entry name" value="DNA_methylase"/>
    <property type="match status" value="1"/>
</dbReference>
<protein>
    <recommendedName>
        <fullName evidence="1">DNA (cytosine-5-)-methyltransferase</fullName>
        <ecNumber evidence="1">2.1.1.37</ecNumber>
    </recommendedName>
</protein>
<dbReference type="NCBIfam" id="TIGR00675">
    <property type="entry name" value="dcm"/>
    <property type="match status" value="1"/>
</dbReference>